<dbReference type="Proteomes" id="UP000569018">
    <property type="component" value="Unassembled WGS sequence"/>
</dbReference>
<evidence type="ECO:0000313" key="2">
    <source>
        <dbReference type="Proteomes" id="UP000569018"/>
    </source>
</evidence>
<name>A0A6V8Q8Z0_9ACTN</name>
<dbReference type="AlphaFoldDB" id="A0A6V8Q8Z0"/>
<organism evidence="1 2">
    <name type="scientific">Candidatus Hakubella thermalkaliphila</name>
    <dbReference type="NCBI Taxonomy" id="2754717"/>
    <lineage>
        <taxon>Bacteria</taxon>
        <taxon>Bacillati</taxon>
        <taxon>Actinomycetota</taxon>
        <taxon>Actinomycetota incertae sedis</taxon>
        <taxon>Candidatus Hakubellales</taxon>
        <taxon>Candidatus Hakubellaceae</taxon>
        <taxon>Candidatus Hakubella</taxon>
    </lineage>
</organism>
<evidence type="ECO:0000313" key="1">
    <source>
        <dbReference type="EMBL" id="GFP40860.1"/>
    </source>
</evidence>
<protein>
    <submittedName>
        <fullName evidence="1">Uncharacterized protein</fullName>
    </submittedName>
</protein>
<dbReference type="EMBL" id="BLSD01000523">
    <property type="protein sequence ID" value="GFP40860.1"/>
    <property type="molecule type" value="Genomic_DNA"/>
</dbReference>
<gene>
    <name evidence="1" type="ORF">HKBW3S47_02557</name>
</gene>
<feature type="non-terminal residue" evidence="1">
    <location>
        <position position="1"/>
    </location>
</feature>
<proteinExistence type="predicted"/>
<feature type="non-terminal residue" evidence="1">
    <location>
        <position position="170"/>
    </location>
</feature>
<comment type="caution">
    <text evidence="1">The sequence shown here is derived from an EMBL/GenBank/DDBJ whole genome shotgun (WGS) entry which is preliminary data.</text>
</comment>
<sequence length="170" mass="18514">NISQTHIEEQLQFSFYAGDVGKEFQSFLHRHIQYFGNVLSLESDFQGLPIIPFPLTDLTGDINIGKKVHLDLDGTLASTGLTPSSFDIKTEATRPVASHSGFGRLGEDLPDISEGASVGSRIGTGRPANGRLIYFYDLIYALNALYLLMLPWPGLAAIDFGGEGPEKDLI</sequence>
<reference evidence="1 2" key="1">
    <citation type="journal article" date="2020" name="Front. Microbiol.">
        <title>Single-cell genomics of novel Actinobacteria with the Wood-Ljungdahl pathway discovered in a serpentinizing system.</title>
        <authorList>
            <person name="Merino N."/>
            <person name="Kawai M."/>
            <person name="Boyd E.S."/>
            <person name="Colman D.R."/>
            <person name="McGlynn S.E."/>
            <person name="Nealson K.H."/>
            <person name="Kurokawa K."/>
            <person name="Hongoh Y."/>
        </authorList>
    </citation>
    <scope>NUCLEOTIDE SEQUENCE [LARGE SCALE GENOMIC DNA]</scope>
    <source>
        <strain evidence="1 2">S47</strain>
    </source>
</reference>
<accession>A0A6V8Q8Z0</accession>